<name>A0ABQ2JCJ7_9SPHN</name>
<sequence length="103" mass="11572">MERLERNEPFPSAMQGRWHDGEDAGAELIIDGGEVHYLGQATPYDYKVVGTDDDALTVSLKIDDEAGEDDFQRSHITELVITPEGDFHAYNVKFARQFVRVSA</sequence>
<organism evidence="1 2">
    <name type="scientific">Novosphingobium indicum</name>
    <dbReference type="NCBI Taxonomy" id="462949"/>
    <lineage>
        <taxon>Bacteria</taxon>
        <taxon>Pseudomonadati</taxon>
        <taxon>Pseudomonadota</taxon>
        <taxon>Alphaproteobacteria</taxon>
        <taxon>Sphingomonadales</taxon>
        <taxon>Sphingomonadaceae</taxon>
        <taxon>Novosphingobium</taxon>
    </lineage>
</organism>
<comment type="caution">
    <text evidence="1">The sequence shown here is derived from an EMBL/GenBank/DDBJ whole genome shotgun (WGS) entry which is preliminary data.</text>
</comment>
<dbReference type="RefSeq" id="WP_188818485.1">
    <property type="nucleotide sequence ID" value="NZ_BMLK01000003.1"/>
</dbReference>
<evidence type="ECO:0000313" key="2">
    <source>
        <dbReference type="Proteomes" id="UP000605099"/>
    </source>
</evidence>
<dbReference type="Proteomes" id="UP000605099">
    <property type="component" value="Unassembled WGS sequence"/>
</dbReference>
<keyword evidence="2" id="KW-1185">Reference proteome</keyword>
<gene>
    <name evidence="1" type="ORF">GCM10011349_08980</name>
</gene>
<protein>
    <submittedName>
        <fullName evidence="1">Uncharacterized protein</fullName>
    </submittedName>
</protein>
<accession>A0ABQ2JCJ7</accession>
<dbReference type="EMBL" id="BMLK01000003">
    <property type="protein sequence ID" value="GGN44153.1"/>
    <property type="molecule type" value="Genomic_DNA"/>
</dbReference>
<evidence type="ECO:0000313" key="1">
    <source>
        <dbReference type="EMBL" id="GGN44153.1"/>
    </source>
</evidence>
<proteinExistence type="predicted"/>
<reference evidence="2" key="1">
    <citation type="journal article" date="2019" name="Int. J. Syst. Evol. Microbiol.">
        <title>The Global Catalogue of Microorganisms (GCM) 10K type strain sequencing project: providing services to taxonomists for standard genome sequencing and annotation.</title>
        <authorList>
            <consortium name="The Broad Institute Genomics Platform"/>
            <consortium name="The Broad Institute Genome Sequencing Center for Infectious Disease"/>
            <person name="Wu L."/>
            <person name="Ma J."/>
        </authorList>
    </citation>
    <scope>NUCLEOTIDE SEQUENCE [LARGE SCALE GENOMIC DNA]</scope>
    <source>
        <strain evidence="2">CGMCC 1.6784</strain>
    </source>
</reference>